<reference evidence="1" key="2">
    <citation type="submission" date="2021-08" db="EMBL/GenBank/DDBJ databases">
        <authorList>
            <person name="Tani A."/>
            <person name="Ola A."/>
            <person name="Ogura Y."/>
            <person name="Katsura K."/>
            <person name="Hayashi T."/>
        </authorList>
    </citation>
    <scope>NUCLEOTIDE SEQUENCE</scope>
    <source>
        <strain evidence="1">DSM 23632</strain>
    </source>
</reference>
<gene>
    <name evidence="1" type="ORF">MPOCJGCO_2394</name>
</gene>
<keyword evidence="2" id="KW-1185">Reference proteome</keyword>
<reference evidence="1" key="1">
    <citation type="journal article" date="2021" name="Front. Microbiol.">
        <title>Comprehensive Comparative Genomics and Phenotyping of Methylobacterium Species.</title>
        <authorList>
            <person name="Alessa O."/>
            <person name="Ogura Y."/>
            <person name="Fujitani Y."/>
            <person name="Takami H."/>
            <person name="Hayashi T."/>
            <person name="Sahin N."/>
            <person name="Tani A."/>
        </authorList>
    </citation>
    <scope>NUCLEOTIDE SEQUENCE</scope>
    <source>
        <strain evidence="1">DSM 23632</strain>
    </source>
</reference>
<accession>A0ABQ4TYG8</accession>
<dbReference type="EMBL" id="BPRB01000123">
    <property type="protein sequence ID" value="GJE60283.1"/>
    <property type="molecule type" value="Genomic_DNA"/>
</dbReference>
<proteinExistence type="predicted"/>
<evidence type="ECO:0000313" key="1">
    <source>
        <dbReference type="EMBL" id="GJE60283.1"/>
    </source>
</evidence>
<evidence type="ECO:0000313" key="2">
    <source>
        <dbReference type="Proteomes" id="UP001055057"/>
    </source>
</evidence>
<protein>
    <submittedName>
        <fullName evidence="1">Uncharacterized protein</fullName>
    </submittedName>
</protein>
<organism evidence="1 2">
    <name type="scientific">Methylobacterium trifolii</name>
    <dbReference type="NCBI Taxonomy" id="1003092"/>
    <lineage>
        <taxon>Bacteria</taxon>
        <taxon>Pseudomonadati</taxon>
        <taxon>Pseudomonadota</taxon>
        <taxon>Alphaproteobacteria</taxon>
        <taxon>Hyphomicrobiales</taxon>
        <taxon>Methylobacteriaceae</taxon>
        <taxon>Methylobacterium</taxon>
    </lineage>
</organism>
<comment type="caution">
    <text evidence="1">The sequence shown here is derived from an EMBL/GenBank/DDBJ whole genome shotgun (WGS) entry which is preliminary data.</text>
</comment>
<dbReference type="Proteomes" id="UP001055057">
    <property type="component" value="Unassembled WGS sequence"/>
</dbReference>
<sequence length="72" mass="7949">MEAALGFDWPAYLALLQDHHLLARGLAWAYHSSGPQVALVSAILRSDIVQGCPICDVNSDTYVTKFVRICLF</sequence>
<name>A0ABQ4TYG8_9HYPH</name>